<sequence>MVRPAANATIRATPLTSHAACPACPAVPSSNGSAHLHGAAGSRARPGGGAEQNNRQTRAAGKCSPNCSAAAFCTPELSLRGSGELAQTLEGGTARAGKRARNARGRGGAEEQPPPQRAPSLLARADMDWGSTGRGEEQDVEEEEEEVEVEEEEHMP</sequence>
<dbReference type="EMBL" id="CAUYUJ010017664">
    <property type="protein sequence ID" value="CAK0876768.1"/>
    <property type="molecule type" value="Genomic_DNA"/>
</dbReference>
<name>A0ABN9VTE0_9DINO</name>
<evidence type="ECO:0000256" key="1">
    <source>
        <dbReference type="SAM" id="MobiDB-lite"/>
    </source>
</evidence>
<gene>
    <name evidence="2" type="ORF">PCOR1329_LOCUS61017</name>
</gene>
<evidence type="ECO:0000313" key="2">
    <source>
        <dbReference type="EMBL" id="CAK0876768.1"/>
    </source>
</evidence>
<reference evidence="2" key="1">
    <citation type="submission" date="2023-10" db="EMBL/GenBank/DDBJ databases">
        <authorList>
            <person name="Chen Y."/>
            <person name="Shah S."/>
            <person name="Dougan E. K."/>
            <person name="Thang M."/>
            <person name="Chan C."/>
        </authorList>
    </citation>
    <scope>NUCLEOTIDE SEQUENCE [LARGE SCALE GENOMIC DNA]</scope>
</reference>
<feature type="region of interest" description="Disordered" evidence="1">
    <location>
        <begin position="84"/>
        <end position="156"/>
    </location>
</feature>
<feature type="compositionally biased region" description="Acidic residues" evidence="1">
    <location>
        <begin position="138"/>
        <end position="156"/>
    </location>
</feature>
<keyword evidence="3" id="KW-1185">Reference proteome</keyword>
<dbReference type="Proteomes" id="UP001189429">
    <property type="component" value="Unassembled WGS sequence"/>
</dbReference>
<evidence type="ECO:0000313" key="3">
    <source>
        <dbReference type="Proteomes" id="UP001189429"/>
    </source>
</evidence>
<comment type="caution">
    <text evidence="2">The sequence shown here is derived from an EMBL/GenBank/DDBJ whole genome shotgun (WGS) entry which is preliminary data.</text>
</comment>
<proteinExistence type="predicted"/>
<organism evidence="2 3">
    <name type="scientific">Prorocentrum cordatum</name>
    <dbReference type="NCBI Taxonomy" id="2364126"/>
    <lineage>
        <taxon>Eukaryota</taxon>
        <taxon>Sar</taxon>
        <taxon>Alveolata</taxon>
        <taxon>Dinophyceae</taxon>
        <taxon>Prorocentrales</taxon>
        <taxon>Prorocentraceae</taxon>
        <taxon>Prorocentrum</taxon>
    </lineage>
</organism>
<feature type="region of interest" description="Disordered" evidence="1">
    <location>
        <begin position="27"/>
        <end position="65"/>
    </location>
</feature>
<accession>A0ABN9VTE0</accession>
<protein>
    <submittedName>
        <fullName evidence="2">Uncharacterized protein</fullName>
    </submittedName>
</protein>